<dbReference type="Pfam" id="PF00588">
    <property type="entry name" value="SpoU_methylase"/>
    <property type="match status" value="1"/>
</dbReference>
<protein>
    <submittedName>
        <fullName evidence="4">23S rRNA (Uridine(2479)-2'-O)-methyltransferase</fullName>
        <ecNumber evidence="4">2.1.1.208</ecNumber>
    </submittedName>
</protein>
<dbReference type="GO" id="GO:0008173">
    <property type="term" value="F:RNA methyltransferase activity"/>
    <property type="evidence" value="ECO:0007669"/>
    <property type="project" value="InterPro"/>
</dbReference>
<dbReference type="PANTHER" id="PTHR43191:SF2">
    <property type="entry name" value="RRNA METHYLTRANSFERASE 3, MITOCHONDRIAL"/>
    <property type="match status" value="1"/>
</dbReference>
<dbReference type="GO" id="GO:0003723">
    <property type="term" value="F:RNA binding"/>
    <property type="evidence" value="ECO:0007669"/>
    <property type="project" value="InterPro"/>
</dbReference>
<dbReference type="InterPro" id="IPR029026">
    <property type="entry name" value="tRNA_m1G_MTases_N"/>
</dbReference>
<dbReference type="PATRIC" id="fig|34073.19.peg.6305"/>
<evidence type="ECO:0000256" key="1">
    <source>
        <dbReference type="ARBA" id="ARBA00022603"/>
    </source>
</evidence>
<evidence type="ECO:0000259" key="3">
    <source>
        <dbReference type="Pfam" id="PF00588"/>
    </source>
</evidence>
<sequence length="264" mass="27721">MTSPIGASHISSRDNPLLKDLRKLAQDPGAYRRLGRVWLEGDHLCRAALARGIRPAIAVFSESFWPSAPAEWANSAIKTVVVDDDLLRAVSGLESPAPMGFVLELPPRPALLPDAPSVVLDRLQDAGNAGSILRSAAAFGFKQVIALKGTVALWAPKVLRAGMGAHFGLRLIEGVEADALDELKVPLVATSSHRGDWLHQARLPHPCAWLLGHEGQGVSPALEARAGQHIRIAQPGGEESLNVAAAAAICLHASGAAGLAQTSS</sequence>
<dbReference type="GO" id="GO:0006396">
    <property type="term" value="P:RNA processing"/>
    <property type="evidence" value="ECO:0007669"/>
    <property type="project" value="InterPro"/>
</dbReference>
<dbReference type="InterPro" id="IPR051259">
    <property type="entry name" value="rRNA_Methyltransferase"/>
</dbReference>
<dbReference type="InterPro" id="IPR029064">
    <property type="entry name" value="Ribosomal_eL30-like_sf"/>
</dbReference>
<dbReference type="CDD" id="cd18095">
    <property type="entry name" value="SpoU-like_rRNA-MTase"/>
    <property type="match status" value="1"/>
</dbReference>
<reference evidence="4 5" key="1">
    <citation type="submission" date="2015-03" db="EMBL/GenBank/DDBJ databases">
        <title>Genome sequence of Variovorax paradoxus TBEA6.</title>
        <authorList>
            <person name="Poehlein A."/>
            <person name="Schuldes J."/>
            <person name="Wuebbeler J.H."/>
            <person name="Hiessl S."/>
            <person name="Steinbuechel A."/>
            <person name="Daniel R."/>
        </authorList>
    </citation>
    <scope>NUCLEOTIDE SEQUENCE [LARGE SCALE GENOMIC DNA]</scope>
    <source>
        <strain evidence="4 5">TBEA6</strain>
    </source>
</reference>
<evidence type="ECO:0000256" key="2">
    <source>
        <dbReference type="ARBA" id="ARBA00022679"/>
    </source>
</evidence>
<name>A0A0H2LR22_VARPD</name>
<organism evidence="4 5">
    <name type="scientific">Variovorax paradoxus</name>
    <dbReference type="NCBI Taxonomy" id="34073"/>
    <lineage>
        <taxon>Bacteria</taxon>
        <taxon>Pseudomonadati</taxon>
        <taxon>Pseudomonadota</taxon>
        <taxon>Betaproteobacteria</taxon>
        <taxon>Burkholderiales</taxon>
        <taxon>Comamonadaceae</taxon>
        <taxon>Variovorax</taxon>
    </lineage>
</organism>
<proteinExistence type="predicted"/>
<accession>A0A0H2LR22</accession>
<evidence type="ECO:0000313" key="4">
    <source>
        <dbReference type="EMBL" id="KLN52753.1"/>
    </source>
</evidence>
<dbReference type="Gene3D" id="3.30.1330.30">
    <property type="match status" value="1"/>
</dbReference>
<dbReference type="AlphaFoldDB" id="A0A0H2LR22"/>
<dbReference type="SUPFAM" id="SSF55315">
    <property type="entry name" value="L30e-like"/>
    <property type="match status" value="1"/>
</dbReference>
<dbReference type="SUPFAM" id="SSF75217">
    <property type="entry name" value="alpha/beta knot"/>
    <property type="match status" value="1"/>
</dbReference>
<dbReference type="Gene3D" id="3.40.1280.10">
    <property type="match status" value="1"/>
</dbReference>
<dbReference type="EMBL" id="JZWI01000045">
    <property type="protein sequence ID" value="KLN52753.1"/>
    <property type="molecule type" value="Genomic_DNA"/>
</dbReference>
<gene>
    <name evidence="4" type="primary">aviRb</name>
    <name evidence="4" type="ORF">VPARA_61380</name>
</gene>
<keyword evidence="5" id="KW-1185">Reference proteome</keyword>
<dbReference type="RefSeq" id="WP_021007519.1">
    <property type="nucleotide sequence ID" value="NZ_JZWI01000045.1"/>
</dbReference>
<evidence type="ECO:0000313" key="5">
    <source>
        <dbReference type="Proteomes" id="UP000035170"/>
    </source>
</evidence>
<feature type="domain" description="tRNA/rRNA methyltransferase SpoU type" evidence="3">
    <location>
        <begin position="117"/>
        <end position="252"/>
    </location>
</feature>
<dbReference type="GO" id="GO:0032259">
    <property type="term" value="P:methylation"/>
    <property type="evidence" value="ECO:0007669"/>
    <property type="project" value="UniProtKB-KW"/>
</dbReference>
<dbReference type="InterPro" id="IPR001537">
    <property type="entry name" value="SpoU_MeTrfase"/>
</dbReference>
<dbReference type="PANTHER" id="PTHR43191">
    <property type="entry name" value="RRNA METHYLTRANSFERASE 3"/>
    <property type="match status" value="1"/>
</dbReference>
<dbReference type="EC" id="2.1.1.208" evidence="4"/>
<keyword evidence="2 4" id="KW-0808">Transferase</keyword>
<keyword evidence="1 4" id="KW-0489">Methyltransferase</keyword>
<dbReference type="Proteomes" id="UP000035170">
    <property type="component" value="Unassembled WGS sequence"/>
</dbReference>
<dbReference type="InterPro" id="IPR029028">
    <property type="entry name" value="Alpha/beta_knot_MTases"/>
</dbReference>
<comment type="caution">
    <text evidence="4">The sequence shown here is derived from an EMBL/GenBank/DDBJ whole genome shotgun (WGS) entry which is preliminary data.</text>
</comment>